<proteinExistence type="predicted"/>
<gene>
    <name evidence="1" type="ORF">AXF14_08390</name>
</gene>
<dbReference type="RefSeq" id="WP_067942452.1">
    <property type="nucleotide sequence ID" value="NZ_CP014228.1"/>
</dbReference>
<evidence type="ECO:0000313" key="2">
    <source>
        <dbReference type="Proteomes" id="UP000065220"/>
    </source>
</evidence>
<dbReference type="OrthoDB" id="3256527at2"/>
<organism evidence="1 2">
    <name type="scientific">Actinomyces radicidentis</name>
    <dbReference type="NCBI Taxonomy" id="111015"/>
    <lineage>
        <taxon>Bacteria</taxon>
        <taxon>Bacillati</taxon>
        <taxon>Actinomycetota</taxon>
        <taxon>Actinomycetes</taxon>
        <taxon>Actinomycetales</taxon>
        <taxon>Actinomycetaceae</taxon>
        <taxon>Actinomyces</taxon>
    </lineage>
</organism>
<accession>A0A0X8JFT0</accession>
<dbReference type="Proteomes" id="UP000065220">
    <property type="component" value="Chromosome"/>
</dbReference>
<evidence type="ECO:0000313" key="1">
    <source>
        <dbReference type="EMBL" id="AMD87598.1"/>
    </source>
</evidence>
<protein>
    <submittedName>
        <fullName evidence="1">FMN-dependent dehydrogenase</fullName>
    </submittedName>
</protein>
<sequence>MPSYRSILTIGALHPGRGPQAVEDAARAAVTETTTLESFQVDVVSGEPRVAVRFTGADDGEAREVHARTSAAVREVASAPRAVLAKVVSGRSVPII</sequence>
<reference evidence="2" key="1">
    <citation type="submission" date="2016-02" db="EMBL/GenBank/DDBJ databases">
        <authorList>
            <person name="Holder M.E."/>
            <person name="Ajami N.J."/>
            <person name="Petrosino J.F."/>
        </authorList>
    </citation>
    <scope>NUCLEOTIDE SEQUENCE [LARGE SCALE GENOMIC DNA]</scope>
    <source>
        <strain evidence="2">CCUG 36733</strain>
    </source>
</reference>
<dbReference type="KEGG" id="ard:AXF14_08390"/>
<dbReference type="AlphaFoldDB" id="A0A0X8JFT0"/>
<dbReference type="STRING" id="111015.AXF14_08390"/>
<keyword evidence="2" id="KW-1185">Reference proteome</keyword>
<dbReference type="EMBL" id="CP014228">
    <property type="protein sequence ID" value="AMD87598.1"/>
    <property type="molecule type" value="Genomic_DNA"/>
</dbReference>
<name>A0A0X8JFT0_ACTRD</name>